<proteinExistence type="predicted"/>
<evidence type="ECO:0000313" key="1">
    <source>
        <dbReference type="EMBL" id="CAF1862460.1"/>
    </source>
</evidence>
<gene>
    <name evidence="1" type="ORF">DARMORV10_C04P55810.1</name>
</gene>
<protein>
    <submittedName>
        <fullName evidence="1">(rape) hypothetical protein</fullName>
    </submittedName>
</protein>
<reference evidence="1" key="1">
    <citation type="submission" date="2021-01" db="EMBL/GenBank/DDBJ databases">
        <authorList>
            <consortium name="Genoscope - CEA"/>
            <person name="William W."/>
        </authorList>
    </citation>
    <scope>NUCLEOTIDE SEQUENCE</scope>
</reference>
<accession>A0A816JN66</accession>
<organism evidence="1">
    <name type="scientific">Brassica napus</name>
    <name type="common">Rape</name>
    <dbReference type="NCBI Taxonomy" id="3708"/>
    <lineage>
        <taxon>Eukaryota</taxon>
        <taxon>Viridiplantae</taxon>
        <taxon>Streptophyta</taxon>
        <taxon>Embryophyta</taxon>
        <taxon>Tracheophyta</taxon>
        <taxon>Spermatophyta</taxon>
        <taxon>Magnoliopsida</taxon>
        <taxon>eudicotyledons</taxon>
        <taxon>Gunneridae</taxon>
        <taxon>Pentapetalae</taxon>
        <taxon>rosids</taxon>
        <taxon>malvids</taxon>
        <taxon>Brassicales</taxon>
        <taxon>Brassicaceae</taxon>
        <taxon>Brassiceae</taxon>
        <taxon>Brassica</taxon>
    </lineage>
</organism>
<dbReference type="Proteomes" id="UP001295469">
    <property type="component" value="Chromosome C04"/>
</dbReference>
<sequence>MTKPIICVILMVVFVLGVLYTKSILKSSMVCNFVNLWCAILIVLQSGNRRVCEFEKSKLHMRL</sequence>
<dbReference type="AlphaFoldDB" id="A0A816JN66"/>
<dbReference type="EMBL" id="HG994368">
    <property type="protein sequence ID" value="CAF1862460.1"/>
    <property type="molecule type" value="Genomic_DNA"/>
</dbReference>
<name>A0A816JN66_BRANA</name>